<sequence>MSMDDEGNELPPFGIGVRDDELVGTPDDPGHLDRWLRTFRDAWATGATRSNSRSIPAVPHVGRAGTTTELSEILSMTATANGYQSRRYLAHDGSLANLLGLDTTGVGLGQTPGEDGAKSFTLDVLDMYEDTVMEALVGRRDNDSLAGALVDATDEQIADVVKQTMTNFRIMEWEWNPATGTFVRPDDEEGETANWNDEVTLGTNRSKALQKHRDIIRSAVENALTGEAVDVSALDVRVTNLLFQDLDNEDDVVPVVDAGVQDHLRALLTEDYDTVRKMGTQLEYDDDGSLSNEFKKETYLDVTGEETVDLIDRDDLDGFVGGGGHGGTRTNPQRVTTNFHRSHVDDDGEEVPLFTEHATLENIGDPAYSLVDGDRPLANYRPETPIYRQGMAPSDLWGTPETFSYEGPRVWQYYAMRQRRARFEKLDVLHRLGSDARYDENPAVLRSLAHHLFRFSLMRAHHSAALRTFFLDGQATLDSASEFVSSVLLELENESFDDGIASVNDFLDPVTAPDIFDDYHPGRLQTPFDLGSVDANDDPRLEQVGHSLRYLQSRGDDTIDRLVRGTLDLASHRFDAWETSLATRRLAEHRHDQGNWYQPEPVTYRDGGENVWQDTDAYVPPGEFPEWPPESPRSEAGGDDDDGASAEVSDDADGRNDAGETDARDDARDGIRRKDASDVTDGTGLAGDTGFDFGGNDDVSELFESAEYAAPEIDQTYVEGLLSGGNDLVSEPSTEQVSPSVPLPESSAGIHVGAWGYVEDLHPDDTDDTGEFLHAPSLEQATTAAVLRGGHRAFENEDEGHLSAVDLSAGRARIAKQLLEGVREGQPLGALLGYRFERGLHEAGEQQYIQNFRQAYPTFTGTLGGPASSGEAARSDVVDGYRLYRSLTFDDATHTVDPRPPRRPEAEARPDVDAYADLQGEHGLPSLSNDAVLGALWHLFEAVDAVRDTLTAESVHQFTQGNYSRATGSLEALANGNTVPEPQVLDTPRTSVGLTHRLLVTFGDADGATTPTAWTDDTAFTHPRVDAVGPGDGPDDETAPAVPAVDANGAFPLQTRSGAEPNLDAWVGELLPDPADVGCEAAYRWTEEREFTAGSFRTPASDGRVSVTDVGFEPDVVVFTASVAAAGPGEKTQADDTAPTVHGWGHGSAKRGTDGSLTQQSVSAVYDTETGTTVGTADTDDALHLSFAGDDGDSVRGTVSETTTDGFEFDVTVQGTDRAVSVDYLALSVTDPGLVSVGHLETQSGSSTEPLGIDADTVVLTATDAVDASALGTQGATTAATGGSVGLSYGQATTGGNGLTQHALSLSQDPSGGTAASGTAREDRVVHLDGDWSLSCTGLGTDLQLNAVSTGSAPRPVTYVAIESPPDEPTPEVGVLADGENTLASDSRPGAIEFVALPGVTDTDMKAGTAVSLTDATTGLGHGLTTGVGRQRAMADTVTDGTVAAPSGAGSVVDIPTGPNASVTVEVKSVRDGSFTVEFTEGTPADCLVCYRVWPAEPVEREFVADTTLTFDELLLSPLDAVAFSKEGEDQARTQLEQRLAYYLRRNRETKPTTADTGHPPIPADATVDLRFREDGGARVSAADFLELVRTVRDTLADGRPATADDLAHPAEQTGPGYDEQTFAELHGRGDAAAAALADVTALVDNRRELLDPDVDPTDAKETPEGERDEPTVTEQVEHVQDAVAEFRAQVPVSGVEEACTQVDDATAADGDVLTTELERLLRALPAGPTDPKDVREELTVQALAGRTLRCETDLDEVASLDVTVLGDTGADVVATGLPVQYVEQRTVQTDADGVFTVDIDCHGCTPGAPFLVVASSGGTVVYSERGRFVEPRSVHVVDPDTGGDTDRDLTGLADVPPGAETPITVTVTSDQAGDETTAFDTTVSTTTQDDGRFGVTLDASDVAPGTAFSVTATDGDGDTVYTADGHVRNPAYDVDLRTLFEGLTLLPTLCWLGSARPALDPDAYDSPAGALQSRLSNDTDWPAITAEADLVRNWKAEVDARSTGSRPAGPALDVSDDDVAVLAELTDLSALDLRALADTLATALEPLAATGLVDAVDVTGGEDRVDDARFWPTADHERLARVRTALAQLLRNPADRDRDDELLRFAAEFVASVERVESQAARASFVHLLVLFEESQWAAVAFDDAVDDPAAFLERLRRFVHYPETATDADRSGLDADLAALAAYYRDIDGLPGHRQAVQRAKALRDVLDRNEVERRMRSPDYDIAVDTTDRILALLDELPDCRDEHAAERVFEAIEEPLDELEHVDHVRPTERAVKPMVEALERLREAVDDSEPWSRFERFDERFEDVEAELGVDGRESSDATPSTEFVAVCGALRTTIDRYEEHAGQQGTAPVFRPVDARNGFDGWWRSTTGSLATEVDTELAPLAAVARSTRLDETFRHCVLETLRIPLLRASYFGVYASSPRSATGGRPEDERTLVAQARGVSDRLHARLDEAGEHADAVTALVPGAADNAAAATTLSGGAAESATVTEAAEHELDRLTALFGEGFVVLPPLSPPNQAELSKTFATTHTDELLSTAAPMETESWLQRAARVRDRPANLQQTFSYAEMVSGRLLRDDLRVGQLPYRETDDWVGIDGLDETPERGQVSMVTTFPTRYHADHPIAPSPGDADGTPGAQVAGFLVDDWREAVPKTEEKTGVAVNYDDPSTEPPQSILLAVPPADGGDSPWSEDLLLRTILESVDLAKLRGVDLNVVGKPRSDPKQRVLGQLLPAITLPHNTRDVPDSPTVDLDLDRWLADDLAGGDGGGGA</sequence>
<feature type="region of interest" description="Disordered" evidence="1">
    <location>
        <begin position="724"/>
        <end position="745"/>
    </location>
</feature>
<reference evidence="2 3" key="1">
    <citation type="journal article" date="2019" name="Int. J. Syst. Evol. Microbiol.">
        <title>The Global Catalogue of Microorganisms (GCM) 10K type strain sequencing project: providing services to taxonomists for standard genome sequencing and annotation.</title>
        <authorList>
            <consortium name="The Broad Institute Genomics Platform"/>
            <consortium name="The Broad Institute Genome Sequencing Center for Infectious Disease"/>
            <person name="Wu L."/>
            <person name="Ma J."/>
        </authorList>
    </citation>
    <scope>NUCLEOTIDE SEQUENCE [LARGE SCALE GENOMIC DNA]</scope>
    <source>
        <strain evidence="2 3">CGMCC 1.10390</strain>
    </source>
</reference>
<organism evidence="2 3">
    <name type="scientific">Haloarchaeobius litoreus</name>
    <dbReference type="NCBI Taxonomy" id="755306"/>
    <lineage>
        <taxon>Archaea</taxon>
        <taxon>Methanobacteriati</taxon>
        <taxon>Methanobacteriota</taxon>
        <taxon>Stenosarchaea group</taxon>
        <taxon>Halobacteria</taxon>
        <taxon>Halobacteriales</taxon>
        <taxon>Halorubellaceae</taxon>
        <taxon>Haloarchaeobius</taxon>
    </lineage>
</organism>
<feature type="compositionally biased region" description="Basic and acidic residues" evidence="1">
    <location>
        <begin position="1658"/>
        <end position="1672"/>
    </location>
</feature>
<accession>A0ABD6DFC4</accession>
<dbReference type="EMBL" id="JBHUDO010000001">
    <property type="protein sequence ID" value="MFD1644545.1"/>
    <property type="molecule type" value="Genomic_DNA"/>
</dbReference>
<dbReference type="Proteomes" id="UP001597034">
    <property type="component" value="Unassembled WGS sequence"/>
</dbReference>
<feature type="region of interest" description="Disordered" evidence="1">
    <location>
        <begin position="1300"/>
        <end position="1320"/>
    </location>
</feature>
<dbReference type="RefSeq" id="WP_256399811.1">
    <property type="nucleotide sequence ID" value="NZ_JANHJR010000002.1"/>
</dbReference>
<feature type="region of interest" description="Disordered" evidence="1">
    <location>
        <begin position="1128"/>
        <end position="1158"/>
    </location>
</feature>
<protein>
    <submittedName>
        <fullName evidence="2">Uncharacterized protein</fullName>
    </submittedName>
</protein>
<evidence type="ECO:0000256" key="1">
    <source>
        <dbReference type="SAM" id="MobiDB-lite"/>
    </source>
</evidence>
<feature type="compositionally biased region" description="Pro residues" evidence="1">
    <location>
        <begin position="622"/>
        <end position="631"/>
    </location>
</feature>
<feature type="compositionally biased region" description="Low complexity" evidence="1">
    <location>
        <begin position="688"/>
        <end position="697"/>
    </location>
</feature>
<proteinExistence type="predicted"/>
<feature type="region of interest" description="Disordered" evidence="1">
    <location>
        <begin position="595"/>
        <end position="698"/>
    </location>
</feature>
<name>A0ABD6DFC4_9EURY</name>
<feature type="region of interest" description="Disordered" evidence="1">
    <location>
        <begin position="1"/>
        <end position="21"/>
    </location>
</feature>
<feature type="region of interest" description="Disordered" evidence="1">
    <location>
        <begin position="1648"/>
        <end position="1672"/>
    </location>
</feature>
<feature type="compositionally biased region" description="Acidic residues" evidence="1">
    <location>
        <begin position="637"/>
        <end position="651"/>
    </location>
</feature>
<comment type="caution">
    <text evidence="2">The sequence shown here is derived from an EMBL/GenBank/DDBJ whole genome shotgun (WGS) entry which is preliminary data.</text>
</comment>
<evidence type="ECO:0000313" key="3">
    <source>
        <dbReference type="Proteomes" id="UP001597034"/>
    </source>
</evidence>
<evidence type="ECO:0000313" key="2">
    <source>
        <dbReference type="EMBL" id="MFD1644545.1"/>
    </source>
</evidence>
<keyword evidence="3" id="KW-1185">Reference proteome</keyword>
<feature type="compositionally biased region" description="Basic and acidic residues" evidence="1">
    <location>
        <begin position="652"/>
        <end position="677"/>
    </location>
</feature>
<feature type="compositionally biased region" description="Polar residues" evidence="1">
    <location>
        <begin position="1300"/>
        <end position="1317"/>
    </location>
</feature>
<gene>
    <name evidence="2" type="ORF">ACFSBL_02515</name>
</gene>